<dbReference type="AlphaFoldDB" id="A0A653CF72"/>
<organism evidence="3 4">
    <name type="scientific">Callosobruchus maculatus</name>
    <name type="common">Southern cowpea weevil</name>
    <name type="synonym">Pulse bruchid</name>
    <dbReference type="NCBI Taxonomy" id="64391"/>
    <lineage>
        <taxon>Eukaryota</taxon>
        <taxon>Metazoa</taxon>
        <taxon>Ecdysozoa</taxon>
        <taxon>Arthropoda</taxon>
        <taxon>Hexapoda</taxon>
        <taxon>Insecta</taxon>
        <taxon>Pterygota</taxon>
        <taxon>Neoptera</taxon>
        <taxon>Endopterygota</taxon>
        <taxon>Coleoptera</taxon>
        <taxon>Polyphaga</taxon>
        <taxon>Cucujiformia</taxon>
        <taxon>Chrysomeloidea</taxon>
        <taxon>Chrysomelidae</taxon>
        <taxon>Bruchinae</taxon>
        <taxon>Bruchini</taxon>
        <taxon>Callosobruchus</taxon>
    </lineage>
</organism>
<feature type="compositionally biased region" description="Low complexity" evidence="1">
    <location>
        <begin position="496"/>
        <end position="508"/>
    </location>
</feature>
<dbReference type="InterPro" id="IPR000718">
    <property type="entry name" value="Peptidase_M13"/>
</dbReference>
<dbReference type="OrthoDB" id="5808441at2759"/>
<feature type="compositionally biased region" description="Low complexity" evidence="1">
    <location>
        <begin position="403"/>
        <end position="413"/>
    </location>
</feature>
<dbReference type="EMBL" id="CAACVG010007665">
    <property type="protein sequence ID" value="VEN46528.1"/>
    <property type="molecule type" value="Genomic_DNA"/>
</dbReference>
<gene>
    <name evidence="3" type="ORF">CALMAC_LOCUS8577</name>
</gene>
<sequence>MSKHGTYSVKNVAKDRSFTFFIGSLTVFLLLLLTVYLVVTYYIGDMKRTQNPVYRKASNSANNAEKAHETMSFFETNKENVTKGSNEASSSGLPSVGFTDPQEEFFDDKFSSEQSSSTTQMNDFTQYTQFNESQGRTEVELTENFKTDSATVKYSKHYKKEYSSKLSTDRDIFSAVSIGSKKGATKAFFKSTTIIPYQGISKGTQKVLDQSLSTRPSSATRQPNLVINQTNLSQTPKSVTNTFVTPQNTQNEGEKHSKRSSSTSTQSILVRDVTEWTQTSNGITSTFSIAKTTPTQRISSEKPNFMHERHSRKPSSASTESTLFRNVTKGNQTPKGVTLRETIPHQSNSTEKQTFLDKMYSKEPQLSLSPNITTFVTLTTSQYRSSTEKQHFLNETHSKIVQSSTTSSESTESIKLNHSQTSPSYRFVISKTTQEPLHLSSVEQKSLTQSNSNVGESKPFIQSEEFNKVKDVSTTKSASFRFVTSQNESVQELTRSSSTKGTTKGYTSLDNPRNMTTVQNSPTSFSNIVELLSVTGSLLPLTESLTSLDKATTHVIVDEELVPENFDLGLLNQLDGAVCDGHICRTAAAKTLYQIDFDSDVCKYPYTYFCGGGKIQKWDFLDIIFKDLISFIKKIDEQSSRYYQVFADSFNMCNKFSPFSVLEHLNKDNAKLPKQYKDLIGELVLTQSIPFFDIDVIPIGNMFQIQISPPGLNIWKTSTFRWSLLNHVKSICLDEVTQWLNTTVDMKLISEDIKICCKKKLMSFMQKYAENRFNNKTQIIQPKILELYSRWIEEYFFETYEDPESNYINVTIKEFCDSEDYYLGLKWRDLFLTIGVSYEPTSIIRIYYPEQVKQVISQAMKNEGEITDILKAWYHIQTYSNMIELLINKNKARCCLELVSELMPDVASVMVQEAVDESMYNDSLSTVKMLFDGLKQTFIKSLPKMFKQRKDLKLFEDELNKVSIMPSSKLTVKDTYDLKMENLFYGNIMELLKHRRKSVFGVLKEKVDVELLLKYFVSPFDSRLHTFLPFKAIVFQPGFLYRAFETEFLPREVYLSKIGFILAVELMKFYIFVEKGQSKINDVSEFGYLIEGEEYLFSSWILPENQMRNNKMAFELIVHHLLEDSKEIEKMSWLNGTFSNSQAFVTSAIQEFCDWSTAADVTKDLYKNQLPAVFRVRSLMLSSTFALESFNCQ</sequence>
<evidence type="ECO:0000256" key="1">
    <source>
        <dbReference type="SAM" id="MobiDB-lite"/>
    </source>
</evidence>
<feature type="compositionally biased region" description="Polar residues" evidence="1">
    <location>
        <begin position="236"/>
        <end position="251"/>
    </location>
</feature>
<dbReference type="GO" id="GO:0006508">
    <property type="term" value="P:proteolysis"/>
    <property type="evidence" value="ECO:0007669"/>
    <property type="project" value="InterPro"/>
</dbReference>
<reference evidence="3 4" key="1">
    <citation type="submission" date="2019-01" db="EMBL/GenBank/DDBJ databases">
        <authorList>
            <person name="Sayadi A."/>
        </authorList>
    </citation>
    <scope>NUCLEOTIDE SEQUENCE [LARGE SCALE GENOMIC DNA]</scope>
</reference>
<keyword evidence="4" id="KW-1185">Reference proteome</keyword>
<evidence type="ECO:0000313" key="3">
    <source>
        <dbReference type="EMBL" id="VEN46528.1"/>
    </source>
</evidence>
<accession>A0A653CF72</accession>
<name>A0A653CF72_CALMS</name>
<feature type="region of interest" description="Disordered" evidence="1">
    <location>
        <begin position="491"/>
        <end position="515"/>
    </location>
</feature>
<protein>
    <submittedName>
        <fullName evidence="3">Uncharacterized protein</fullName>
    </submittedName>
</protein>
<evidence type="ECO:0000256" key="2">
    <source>
        <dbReference type="SAM" id="Phobius"/>
    </source>
</evidence>
<feature type="compositionally biased region" description="Polar residues" evidence="1">
    <location>
        <begin position="293"/>
        <end position="302"/>
    </location>
</feature>
<dbReference type="PROSITE" id="PS51885">
    <property type="entry name" value="NEPRILYSIN"/>
    <property type="match status" value="1"/>
</dbReference>
<feature type="transmembrane region" description="Helical" evidence="2">
    <location>
        <begin position="20"/>
        <end position="43"/>
    </location>
</feature>
<evidence type="ECO:0000313" key="4">
    <source>
        <dbReference type="Proteomes" id="UP000410492"/>
    </source>
</evidence>
<keyword evidence="2" id="KW-0472">Membrane</keyword>
<dbReference type="SUPFAM" id="SSF55486">
    <property type="entry name" value="Metalloproteases ('zincins'), catalytic domain"/>
    <property type="match status" value="1"/>
</dbReference>
<keyword evidence="2" id="KW-0812">Transmembrane</keyword>
<dbReference type="Proteomes" id="UP000410492">
    <property type="component" value="Unassembled WGS sequence"/>
</dbReference>
<keyword evidence="2" id="KW-1133">Transmembrane helix</keyword>
<feature type="region of interest" description="Disordered" evidence="1">
    <location>
        <begin position="394"/>
        <end position="420"/>
    </location>
</feature>
<feature type="region of interest" description="Disordered" evidence="1">
    <location>
        <begin position="236"/>
        <end position="266"/>
    </location>
</feature>
<feature type="region of interest" description="Disordered" evidence="1">
    <location>
        <begin position="293"/>
        <end position="321"/>
    </location>
</feature>
<proteinExistence type="predicted"/>
<dbReference type="GO" id="GO:0004222">
    <property type="term" value="F:metalloendopeptidase activity"/>
    <property type="evidence" value="ECO:0007669"/>
    <property type="project" value="InterPro"/>
</dbReference>